<reference evidence="9" key="1">
    <citation type="journal article" date="2019" name="Int. J. Syst. Evol. Microbiol.">
        <title>The Global Catalogue of Microorganisms (GCM) 10K type strain sequencing project: providing services to taxonomists for standard genome sequencing and annotation.</title>
        <authorList>
            <consortium name="The Broad Institute Genomics Platform"/>
            <consortium name="The Broad Institute Genome Sequencing Center for Infectious Disease"/>
            <person name="Wu L."/>
            <person name="Ma J."/>
        </authorList>
    </citation>
    <scope>NUCLEOTIDE SEQUENCE [LARGE SCALE GENOMIC DNA]</scope>
    <source>
        <strain evidence="9">NCAIM B.02333</strain>
    </source>
</reference>
<sequence>MAVDVPGDALAALLLGSLRVVGWLLVAPPFSGRAVPAPAKALLSVALALPLLPTLREDLPPMELGPFLGAAVVQLLVGLSLGFLCFLLFAAFRTAGDIIDTVGGFALASAFDPLNQSQAAVIGRLQGLLASTLLLVSDGWLVVWHGFFRSYEVLPLGAPFDTAVVASAVTDAIATMMLSAVQIAAPMIAVLFVADVGLGLATRVAPALNAFALAFPLKILLTLTLVGYTFVALPDLVAGSAERIGATLVQVAG</sequence>
<dbReference type="PANTHER" id="PTHR30065">
    <property type="entry name" value="FLAGELLAR BIOSYNTHETIC PROTEIN FLIR"/>
    <property type="match status" value="1"/>
</dbReference>
<keyword evidence="3" id="KW-1003">Cell membrane</keyword>
<proteinExistence type="inferred from homology"/>
<keyword evidence="9" id="KW-1185">Reference proteome</keyword>
<dbReference type="Proteomes" id="UP001595685">
    <property type="component" value="Unassembled WGS sequence"/>
</dbReference>
<comment type="similarity">
    <text evidence="2">Belongs to the FliR/MopE/SpaR family.</text>
</comment>
<evidence type="ECO:0000256" key="5">
    <source>
        <dbReference type="ARBA" id="ARBA00022989"/>
    </source>
</evidence>
<evidence type="ECO:0000256" key="3">
    <source>
        <dbReference type="ARBA" id="ARBA00022475"/>
    </source>
</evidence>
<gene>
    <name evidence="8" type="ORF">ACFOLH_14265</name>
</gene>
<comment type="subcellular location">
    <subcellularLocation>
        <location evidence="1">Cell membrane</location>
        <topology evidence="1">Multi-pass membrane protein</topology>
    </subcellularLocation>
</comment>
<feature type="transmembrane region" description="Helical" evidence="7">
    <location>
        <begin position="172"/>
        <end position="198"/>
    </location>
</feature>
<dbReference type="EMBL" id="JBHRWW010000010">
    <property type="protein sequence ID" value="MFC3689512.1"/>
    <property type="molecule type" value="Genomic_DNA"/>
</dbReference>
<evidence type="ECO:0000256" key="2">
    <source>
        <dbReference type="ARBA" id="ARBA00009772"/>
    </source>
</evidence>
<keyword evidence="6 7" id="KW-0472">Membrane</keyword>
<keyword evidence="5 7" id="KW-1133">Transmembrane helix</keyword>
<feature type="transmembrane region" description="Helical" evidence="7">
    <location>
        <begin position="210"/>
        <end position="231"/>
    </location>
</feature>
<name>A0ABV7WKS9_9MICO</name>
<dbReference type="InterPro" id="IPR002010">
    <property type="entry name" value="T3SS_IM_R"/>
</dbReference>
<dbReference type="Pfam" id="PF01311">
    <property type="entry name" value="Bac_export_1"/>
    <property type="match status" value="1"/>
</dbReference>
<evidence type="ECO:0000256" key="4">
    <source>
        <dbReference type="ARBA" id="ARBA00022692"/>
    </source>
</evidence>
<protein>
    <submittedName>
        <fullName evidence="8">Flagellar biosynthetic protein FliR</fullName>
    </submittedName>
</protein>
<organism evidence="8 9">
    <name type="scientific">Aquipuribacter hungaricus</name>
    <dbReference type="NCBI Taxonomy" id="545624"/>
    <lineage>
        <taxon>Bacteria</taxon>
        <taxon>Bacillati</taxon>
        <taxon>Actinomycetota</taxon>
        <taxon>Actinomycetes</taxon>
        <taxon>Micrococcales</taxon>
        <taxon>Intrasporangiaceae</taxon>
        <taxon>Aquipuribacter</taxon>
    </lineage>
</organism>
<evidence type="ECO:0000256" key="6">
    <source>
        <dbReference type="ARBA" id="ARBA00023136"/>
    </source>
</evidence>
<keyword evidence="4 7" id="KW-0812">Transmembrane</keyword>
<dbReference type="PANTHER" id="PTHR30065:SF1">
    <property type="entry name" value="SURFACE PRESENTATION OF ANTIGENS PROTEIN SPAR"/>
    <property type="match status" value="1"/>
</dbReference>
<keyword evidence="8" id="KW-0969">Cilium</keyword>
<feature type="transmembrane region" description="Helical" evidence="7">
    <location>
        <begin position="127"/>
        <end position="147"/>
    </location>
</feature>
<comment type="caution">
    <text evidence="8">The sequence shown here is derived from an EMBL/GenBank/DDBJ whole genome shotgun (WGS) entry which is preliminary data.</text>
</comment>
<keyword evidence="8" id="KW-0966">Cell projection</keyword>
<feature type="transmembrane region" description="Helical" evidence="7">
    <location>
        <begin position="67"/>
        <end position="92"/>
    </location>
</feature>
<dbReference type="RefSeq" id="WP_340295884.1">
    <property type="nucleotide sequence ID" value="NZ_JBBEOI010000335.1"/>
</dbReference>
<evidence type="ECO:0000313" key="9">
    <source>
        <dbReference type="Proteomes" id="UP001595685"/>
    </source>
</evidence>
<keyword evidence="8" id="KW-0282">Flagellum</keyword>
<evidence type="ECO:0000256" key="7">
    <source>
        <dbReference type="SAM" id="Phobius"/>
    </source>
</evidence>
<dbReference type="PRINTS" id="PR00953">
    <property type="entry name" value="TYPE3IMRPROT"/>
</dbReference>
<accession>A0ABV7WKS9</accession>
<evidence type="ECO:0000313" key="8">
    <source>
        <dbReference type="EMBL" id="MFC3689512.1"/>
    </source>
</evidence>
<evidence type="ECO:0000256" key="1">
    <source>
        <dbReference type="ARBA" id="ARBA00004651"/>
    </source>
</evidence>